<dbReference type="OrthoDB" id="26838at2759"/>
<accession>A0A6A6IQU4</accession>
<organism evidence="1 2">
    <name type="scientific">Trematosphaeria pertusa</name>
    <dbReference type="NCBI Taxonomy" id="390896"/>
    <lineage>
        <taxon>Eukaryota</taxon>
        <taxon>Fungi</taxon>
        <taxon>Dikarya</taxon>
        <taxon>Ascomycota</taxon>
        <taxon>Pezizomycotina</taxon>
        <taxon>Dothideomycetes</taxon>
        <taxon>Pleosporomycetidae</taxon>
        <taxon>Pleosporales</taxon>
        <taxon>Massarineae</taxon>
        <taxon>Trematosphaeriaceae</taxon>
        <taxon>Trematosphaeria</taxon>
    </lineage>
</organism>
<dbReference type="EMBL" id="ML987192">
    <property type="protein sequence ID" value="KAF2252679.1"/>
    <property type="molecule type" value="Genomic_DNA"/>
</dbReference>
<dbReference type="Gene3D" id="3.30.420.10">
    <property type="entry name" value="Ribonuclease H-like superfamily/Ribonuclease H"/>
    <property type="match status" value="1"/>
</dbReference>
<name>A0A6A6IQU4_9PLEO</name>
<dbReference type="GO" id="GO:0003676">
    <property type="term" value="F:nucleic acid binding"/>
    <property type="evidence" value="ECO:0007669"/>
    <property type="project" value="InterPro"/>
</dbReference>
<protein>
    <submittedName>
        <fullName evidence="1">Exonuclease</fullName>
    </submittedName>
</protein>
<gene>
    <name evidence="1" type="ORF">BU26DRAFT_562400</name>
</gene>
<dbReference type="PANTHER" id="PTHR43040">
    <property type="entry name" value="RIBONUCLEASE D"/>
    <property type="match status" value="1"/>
</dbReference>
<evidence type="ECO:0000313" key="1">
    <source>
        <dbReference type="EMBL" id="KAF2252679.1"/>
    </source>
</evidence>
<evidence type="ECO:0000313" key="2">
    <source>
        <dbReference type="Proteomes" id="UP000800094"/>
    </source>
</evidence>
<sequence length="250" mass="28295">MATVNFISSTAELSRVLATLTIAPTSLPSLYNDVKGANLSRHGTISLLTLYDHPASKVYLIDVHTLGLSTFTAPAEASPSGSPVFFDVRNDSDALFSLFGVNLKCIHDLQLIQLATTHPRRRAFVSGLEWCIQSDASLTYGQQQESERIKKLGKELFAPERGGTYEVFNERPLRPEIEKYCVQDVLHMPTLWCVYNGKLTNPFWVWVVREDTEMRVRESQTPGYVPNGPHKRVGWRADDIEQARNRWENQ</sequence>
<dbReference type="PANTHER" id="PTHR43040:SF1">
    <property type="entry name" value="RIBONUCLEASE D"/>
    <property type="match status" value="1"/>
</dbReference>
<reference evidence="1" key="1">
    <citation type="journal article" date="2020" name="Stud. Mycol.">
        <title>101 Dothideomycetes genomes: a test case for predicting lifestyles and emergence of pathogens.</title>
        <authorList>
            <person name="Haridas S."/>
            <person name="Albert R."/>
            <person name="Binder M."/>
            <person name="Bloem J."/>
            <person name="Labutti K."/>
            <person name="Salamov A."/>
            <person name="Andreopoulos B."/>
            <person name="Baker S."/>
            <person name="Barry K."/>
            <person name="Bills G."/>
            <person name="Bluhm B."/>
            <person name="Cannon C."/>
            <person name="Castanera R."/>
            <person name="Culley D."/>
            <person name="Daum C."/>
            <person name="Ezra D."/>
            <person name="Gonzalez J."/>
            <person name="Henrissat B."/>
            <person name="Kuo A."/>
            <person name="Liang C."/>
            <person name="Lipzen A."/>
            <person name="Lutzoni F."/>
            <person name="Magnuson J."/>
            <person name="Mondo S."/>
            <person name="Nolan M."/>
            <person name="Ohm R."/>
            <person name="Pangilinan J."/>
            <person name="Park H.-J."/>
            <person name="Ramirez L."/>
            <person name="Alfaro M."/>
            <person name="Sun H."/>
            <person name="Tritt A."/>
            <person name="Yoshinaga Y."/>
            <person name="Zwiers L.-H."/>
            <person name="Turgeon B."/>
            <person name="Goodwin S."/>
            <person name="Spatafora J."/>
            <person name="Crous P."/>
            <person name="Grigoriev I."/>
        </authorList>
    </citation>
    <scope>NUCLEOTIDE SEQUENCE</scope>
    <source>
        <strain evidence="1">CBS 122368</strain>
    </source>
</reference>
<dbReference type="InterPro" id="IPR012337">
    <property type="entry name" value="RNaseH-like_sf"/>
</dbReference>
<dbReference type="SUPFAM" id="SSF53098">
    <property type="entry name" value="Ribonuclease H-like"/>
    <property type="match status" value="1"/>
</dbReference>
<dbReference type="InterPro" id="IPR036397">
    <property type="entry name" value="RNaseH_sf"/>
</dbReference>
<proteinExistence type="predicted"/>
<keyword evidence="1" id="KW-0378">Hydrolase</keyword>
<dbReference type="Proteomes" id="UP000800094">
    <property type="component" value="Unassembled WGS sequence"/>
</dbReference>
<dbReference type="AlphaFoldDB" id="A0A6A6IQU4"/>
<dbReference type="RefSeq" id="XP_033687683.1">
    <property type="nucleotide sequence ID" value="XM_033833026.1"/>
</dbReference>
<keyword evidence="2" id="KW-1185">Reference proteome</keyword>
<keyword evidence="1" id="KW-0540">Nuclease</keyword>
<dbReference type="GO" id="GO:0004527">
    <property type="term" value="F:exonuclease activity"/>
    <property type="evidence" value="ECO:0007669"/>
    <property type="project" value="UniProtKB-KW"/>
</dbReference>
<keyword evidence="1" id="KW-0269">Exonuclease</keyword>
<dbReference type="GeneID" id="54586356"/>